<dbReference type="KEGG" id="cmr:Cycma_5066"/>
<dbReference type="EMBL" id="CP002955">
    <property type="protein sequence ID" value="AEL28750.1"/>
    <property type="molecule type" value="Genomic_DNA"/>
</dbReference>
<reference evidence="2" key="1">
    <citation type="submission" date="2011-07" db="EMBL/GenBank/DDBJ databases">
        <title>The complete genome of Cyclobacterium marinum DSM 745.</title>
        <authorList>
            <person name="Lucas S."/>
            <person name="Han J."/>
            <person name="Lapidus A."/>
            <person name="Bruce D."/>
            <person name="Goodwin L."/>
            <person name="Pitluck S."/>
            <person name="Peters L."/>
            <person name="Kyrpides N."/>
            <person name="Mavromatis K."/>
            <person name="Ivanova N."/>
            <person name="Ovchinnikova G."/>
            <person name="Chertkov O."/>
            <person name="Detter J.C."/>
            <person name="Tapia R."/>
            <person name="Han C."/>
            <person name="Land M."/>
            <person name="Hauser L."/>
            <person name="Markowitz V."/>
            <person name="Cheng J.-F."/>
            <person name="Hugenholtz P."/>
            <person name="Woyke T."/>
            <person name="Wu D."/>
            <person name="Tindall B."/>
            <person name="Schuetze A."/>
            <person name="Brambilla E."/>
            <person name="Klenk H.-P."/>
            <person name="Eisen J.A."/>
        </authorList>
    </citation>
    <scope>NUCLEOTIDE SEQUENCE [LARGE SCALE GENOMIC DNA]</scope>
    <source>
        <strain evidence="2">ATCC 25205 / DSM 745 / LMG 13164 / NCIMB 1802</strain>
    </source>
</reference>
<name>G0J8F0_CYCMS</name>
<gene>
    <name evidence="1" type="ordered locus">Cycma_5066</name>
</gene>
<dbReference type="Proteomes" id="UP000001635">
    <property type="component" value="Chromosome"/>
</dbReference>
<accession>G0J8F0</accession>
<dbReference type="AlphaFoldDB" id="G0J8F0"/>
<proteinExistence type="predicted"/>
<protein>
    <recommendedName>
        <fullName evidence="3">Plasmid stabilization system</fullName>
    </recommendedName>
</protein>
<evidence type="ECO:0008006" key="3">
    <source>
        <dbReference type="Google" id="ProtNLM"/>
    </source>
</evidence>
<organism evidence="1 2">
    <name type="scientific">Cyclobacterium marinum (strain ATCC 25205 / DSM 745 / LMG 13164 / NCIMB 1802)</name>
    <name type="common">Flectobacillus marinus</name>
    <dbReference type="NCBI Taxonomy" id="880070"/>
    <lineage>
        <taxon>Bacteria</taxon>
        <taxon>Pseudomonadati</taxon>
        <taxon>Bacteroidota</taxon>
        <taxon>Cytophagia</taxon>
        <taxon>Cytophagales</taxon>
        <taxon>Cyclobacteriaceae</taxon>
        <taxon>Cyclobacterium</taxon>
    </lineage>
</organism>
<sequence>MAYSLVIDPRAIKDIQEAIDYYEEQQAGIGIYAPIKKSIKLLNHYHVLQWKWTLKKHRVETRCFLTFPIFSSQICS</sequence>
<evidence type="ECO:0000313" key="1">
    <source>
        <dbReference type="EMBL" id="AEL28750.1"/>
    </source>
</evidence>
<keyword evidence="2" id="KW-1185">Reference proteome</keyword>
<dbReference type="HOGENOM" id="CLU_2648439_0_0_10"/>
<evidence type="ECO:0000313" key="2">
    <source>
        <dbReference type="Proteomes" id="UP000001635"/>
    </source>
</evidence>